<comment type="caution">
    <text evidence="1">The sequence shown here is derived from an EMBL/GenBank/DDBJ whole genome shotgun (WGS) entry which is preliminary data.</text>
</comment>
<evidence type="ECO:0000313" key="2">
    <source>
        <dbReference type="Proteomes" id="UP000011991"/>
    </source>
</evidence>
<organism evidence="1 2">
    <name type="scientific">Rhodopirellula maiorica SM1</name>
    <dbReference type="NCBI Taxonomy" id="1265738"/>
    <lineage>
        <taxon>Bacteria</taxon>
        <taxon>Pseudomonadati</taxon>
        <taxon>Planctomycetota</taxon>
        <taxon>Planctomycetia</taxon>
        <taxon>Pirellulales</taxon>
        <taxon>Pirellulaceae</taxon>
        <taxon>Novipirellula</taxon>
    </lineage>
</organism>
<dbReference type="Proteomes" id="UP000011991">
    <property type="component" value="Unassembled WGS sequence"/>
</dbReference>
<accession>M5S1M2</accession>
<reference evidence="1 2" key="1">
    <citation type="journal article" date="2013" name="Mar. Genomics">
        <title>Expression of sulfatases in Rhodopirellula baltica and the diversity of sulfatases in the genus Rhodopirellula.</title>
        <authorList>
            <person name="Wegner C.E."/>
            <person name="Richter-Heitmann T."/>
            <person name="Klindworth A."/>
            <person name="Klockow C."/>
            <person name="Richter M."/>
            <person name="Achstetter T."/>
            <person name="Glockner F.O."/>
            <person name="Harder J."/>
        </authorList>
    </citation>
    <scope>NUCLEOTIDE SEQUENCE [LARGE SCALE GENOMIC DNA]</scope>
    <source>
        <strain evidence="1 2">SM1</strain>
    </source>
</reference>
<sequence>MTFYPACRLTEGFYVTAVNEASDSELPEIVPMRRPVAKEPR</sequence>
<proteinExistence type="predicted"/>
<dbReference type="AlphaFoldDB" id="M5S1M2"/>
<protein>
    <submittedName>
        <fullName evidence="1">Uncharacterized protein</fullName>
    </submittedName>
</protein>
<gene>
    <name evidence="1" type="ORF">RMSM_01522</name>
</gene>
<evidence type="ECO:0000313" key="1">
    <source>
        <dbReference type="EMBL" id="EMI21557.1"/>
    </source>
</evidence>
<name>M5S1M2_9BACT</name>
<dbReference type="EMBL" id="ANOG01000231">
    <property type="protein sequence ID" value="EMI21557.1"/>
    <property type="molecule type" value="Genomic_DNA"/>
</dbReference>
<keyword evidence="2" id="KW-1185">Reference proteome</keyword>